<dbReference type="EMBL" id="BPLR01007574">
    <property type="protein sequence ID" value="GIY18051.1"/>
    <property type="molecule type" value="Genomic_DNA"/>
</dbReference>
<dbReference type="Proteomes" id="UP001054945">
    <property type="component" value="Unassembled WGS sequence"/>
</dbReference>
<sequence length="103" mass="11618">MEMVIREELLQSSGRKIFLRPTIGSPVDWFEELVFILENGDTMEESGPLRTSTTELDAFTAPLEIDMANGEVNETGKRKKVFLIISSRRGTIVDRSSSRIKKA</sequence>
<reference evidence="1 2" key="1">
    <citation type="submission" date="2021-06" db="EMBL/GenBank/DDBJ databases">
        <title>Caerostris extrusa draft genome.</title>
        <authorList>
            <person name="Kono N."/>
            <person name="Arakawa K."/>
        </authorList>
    </citation>
    <scope>NUCLEOTIDE SEQUENCE [LARGE SCALE GENOMIC DNA]</scope>
</reference>
<keyword evidence="2" id="KW-1185">Reference proteome</keyword>
<evidence type="ECO:0000313" key="2">
    <source>
        <dbReference type="Proteomes" id="UP001054945"/>
    </source>
</evidence>
<name>A0AAV4RBJ5_CAEEX</name>
<gene>
    <name evidence="1" type="ORF">CEXT_62061</name>
</gene>
<proteinExistence type="predicted"/>
<comment type="caution">
    <text evidence="1">The sequence shown here is derived from an EMBL/GenBank/DDBJ whole genome shotgun (WGS) entry which is preliminary data.</text>
</comment>
<accession>A0AAV4RBJ5</accession>
<evidence type="ECO:0000313" key="1">
    <source>
        <dbReference type="EMBL" id="GIY18051.1"/>
    </source>
</evidence>
<organism evidence="1 2">
    <name type="scientific">Caerostris extrusa</name>
    <name type="common">Bark spider</name>
    <name type="synonym">Caerostris bankana</name>
    <dbReference type="NCBI Taxonomy" id="172846"/>
    <lineage>
        <taxon>Eukaryota</taxon>
        <taxon>Metazoa</taxon>
        <taxon>Ecdysozoa</taxon>
        <taxon>Arthropoda</taxon>
        <taxon>Chelicerata</taxon>
        <taxon>Arachnida</taxon>
        <taxon>Araneae</taxon>
        <taxon>Araneomorphae</taxon>
        <taxon>Entelegynae</taxon>
        <taxon>Araneoidea</taxon>
        <taxon>Araneidae</taxon>
        <taxon>Caerostris</taxon>
    </lineage>
</organism>
<protein>
    <submittedName>
        <fullName evidence="1">Uncharacterized protein</fullName>
    </submittedName>
</protein>
<dbReference type="AlphaFoldDB" id="A0AAV4RBJ5"/>